<proteinExistence type="inferred from homology"/>
<evidence type="ECO:0000256" key="1">
    <source>
        <dbReference type="ARBA" id="ARBA00004141"/>
    </source>
</evidence>
<feature type="transmembrane region" description="Helical" evidence="7">
    <location>
        <begin position="104"/>
        <end position="126"/>
    </location>
</feature>
<feature type="domain" description="Rhodopsin" evidence="8">
    <location>
        <begin position="46"/>
        <end position="281"/>
    </location>
</feature>
<dbReference type="VEuPathDB" id="FungiDB:CPC735_018690"/>
<protein>
    <recommendedName>
        <fullName evidence="8">Rhodopsin domain-containing protein</fullName>
    </recommendedName>
</protein>
<evidence type="ECO:0000256" key="5">
    <source>
        <dbReference type="ARBA" id="ARBA00038359"/>
    </source>
</evidence>
<evidence type="ECO:0000256" key="2">
    <source>
        <dbReference type="ARBA" id="ARBA00022692"/>
    </source>
</evidence>
<feature type="transmembrane region" description="Helical" evidence="7">
    <location>
        <begin position="188"/>
        <end position="210"/>
    </location>
</feature>
<dbReference type="HOGENOM" id="CLU_028200_0_4_1"/>
<feature type="transmembrane region" description="Helical" evidence="7">
    <location>
        <begin position="61"/>
        <end position="84"/>
    </location>
</feature>
<comment type="subcellular location">
    <subcellularLocation>
        <location evidence="1">Membrane</location>
        <topology evidence="1">Multi-pass membrane protein</topology>
    </subcellularLocation>
</comment>
<dbReference type="GO" id="GO:0016020">
    <property type="term" value="C:membrane"/>
    <property type="evidence" value="ECO:0007669"/>
    <property type="project" value="UniProtKB-SubCell"/>
</dbReference>
<feature type="compositionally biased region" description="Pro residues" evidence="6">
    <location>
        <begin position="315"/>
        <end position="330"/>
    </location>
</feature>
<evidence type="ECO:0000313" key="9">
    <source>
        <dbReference type="EMBL" id="EER25265.1"/>
    </source>
</evidence>
<dbReference type="PANTHER" id="PTHR33048">
    <property type="entry name" value="PTH11-LIKE INTEGRAL MEMBRANE PROTEIN (AFU_ORTHOLOGUE AFUA_5G11245)"/>
    <property type="match status" value="1"/>
</dbReference>
<evidence type="ECO:0000259" key="8">
    <source>
        <dbReference type="Pfam" id="PF20684"/>
    </source>
</evidence>
<dbReference type="InterPro" id="IPR052337">
    <property type="entry name" value="SAT4-like"/>
</dbReference>
<dbReference type="InterPro" id="IPR049326">
    <property type="entry name" value="Rhodopsin_dom_fungi"/>
</dbReference>
<dbReference type="Pfam" id="PF20684">
    <property type="entry name" value="Fung_rhodopsin"/>
    <property type="match status" value="1"/>
</dbReference>
<keyword evidence="3 7" id="KW-1133">Transmembrane helix</keyword>
<feature type="transmembrane region" description="Helical" evidence="7">
    <location>
        <begin position="29"/>
        <end position="49"/>
    </location>
</feature>
<name>C5PDV4_COCP7</name>
<evidence type="ECO:0000313" key="10">
    <source>
        <dbReference type="Proteomes" id="UP000009084"/>
    </source>
</evidence>
<accession>C5PDV4</accession>
<comment type="similarity">
    <text evidence="5">Belongs to the SAT4 family.</text>
</comment>
<keyword evidence="2 7" id="KW-0812">Transmembrane</keyword>
<feature type="region of interest" description="Disordered" evidence="6">
    <location>
        <begin position="291"/>
        <end position="352"/>
    </location>
</feature>
<evidence type="ECO:0000256" key="4">
    <source>
        <dbReference type="ARBA" id="ARBA00023136"/>
    </source>
</evidence>
<dbReference type="OrthoDB" id="10017208at2759"/>
<dbReference type="Proteomes" id="UP000009084">
    <property type="component" value="Unassembled WGS sequence"/>
</dbReference>
<keyword evidence="4 7" id="KW-0472">Membrane</keyword>
<evidence type="ECO:0000256" key="7">
    <source>
        <dbReference type="SAM" id="Phobius"/>
    </source>
</evidence>
<gene>
    <name evidence="9" type="ORF">CPC735_018690</name>
</gene>
<dbReference type="AlphaFoldDB" id="C5PDV4"/>
<comment type="caution">
    <text evidence="9">The sequence shown here is derived from an EMBL/GenBank/DDBJ whole genome shotgun (WGS) entry which is preliminary data.</text>
</comment>
<organism evidence="9 10">
    <name type="scientific">Coccidioides posadasii (strain C735)</name>
    <name type="common">Valley fever fungus</name>
    <dbReference type="NCBI Taxonomy" id="222929"/>
    <lineage>
        <taxon>Eukaryota</taxon>
        <taxon>Fungi</taxon>
        <taxon>Dikarya</taxon>
        <taxon>Ascomycota</taxon>
        <taxon>Pezizomycotina</taxon>
        <taxon>Eurotiomycetes</taxon>
        <taxon>Eurotiomycetidae</taxon>
        <taxon>Onygenales</taxon>
        <taxon>Onygenaceae</taxon>
        <taxon>Coccidioides</taxon>
    </lineage>
</organism>
<evidence type="ECO:0000256" key="3">
    <source>
        <dbReference type="ARBA" id="ARBA00022989"/>
    </source>
</evidence>
<feature type="transmembrane region" description="Helical" evidence="7">
    <location>
        <begin position="217"/>
        <end position="235"/>
    </location>
</feature>
<dbReference type="EMBL" id="ACFW01000043">
    <property type="protein sequence ID" value="EER25265.1"/>
    <property type="molecule type" value="Genomic_DNA"/>
</dbReference>
<sequence>MALLYDVVGSLSRVAQRSHVPGARGYDTMIIQIVLIIIALLLVANRFHVRFYVGRSLAPDDYAILASMFWQEILTLSSAIHYGYGKHASEVPKHDMLIALKLFYTLQIFYKCTIGLTKISIVLLYRRIFQTRKFRFQLICNYVLVLVALYAIASIIVTIFECIPIVKVWDRSTNGTCINFTAFWYANAAWNITTDLIILILPMPVVHTLYLPYRSKFGLTAIFTLGIFVCITSILRMTTLKVSSEAADQSYGTLISTMWTTIEANAGIICACLPMLRIPLTRLGMALRASFRKEEPTQPPQVQSGSTSLDDEDPPPPSLSPPSLSPPSPSKPSRWVRLMPQAWHKGNVTGDK</sequence>
<evidence type="ECO:0000256" key="6">
    <source>
        <dbReference type="SAM" id="MobiDB-lite"/>
    </source>
</evidence>
<dbReference type="PANTHER" id="PTHR33048:SF55">
    <property type="entry name" value="INTEGRAL MEMBRANE PROTEIN"/>
    <property type="match status" value="1"/>
</dbReference>
<reference evidence="9 10" key="1">
    <citation type="journal article" date="2009" name="Genome Res.">
        <title>Comparative genomic analyses of the human fungal pathogens Coccidioides and their relatives.</title>
        <authorList>
            <person name="Sharpton T.J."/>
            <person name="Stajich J.E."/>
            <person name="Rounsley S.D."/>
            <person name="Gardner M.J."/>
            <person name="Wortman J.R."/>
            <person name="Jordar V.S."/>
            <person name="Maiti R."/>
            <person name="Kodira C.D."/>
            <person name="Neafsey D.E."/>
            <person name="Zeng Q."/>
            <person name="Hung C.-Y."/>
            <person name="McMahan C."/>
            <person name="Muszewska A."/>
            <person name="Grynberg M."/>
            <person name="Mandel M.A."/>
            <person name="Kellner E.M."/>
            <person name="Barker B.M."/>
            <person name="Galgiani J.N."/>
            <person name="Orbach M.J."/>
            <person name="Kirkland T.N."/>
            <person name="Cole G.T."/>
            <person name="Henn M.R."/>
            <person name="Birren B.W."/>
            <person name="Taylor J.W."/>
        </authorList>
    </citation>
    <scope>NUCLEOTIDE SEQUENCE [LARGE SCALE GENOMIC DNA]</scope>
    <source>
        <strain evidence="10">C735</strain>
    </source>
</reference>
<feature type="transmembrane region" description="Helical" evidence="7">
    <location>
        <begin position="138"/>
        <end position="160"/>
    </location>
</feature>
<feature type="transmembrane region" description="Helical" evidence="7">
    <location>
        <begin position="255"/>
        <end position="276"/>
    </location>
</feature>